<evidence type="ECO:0000313" key="5">
    <source>
        <dbReference type="Proteomes" id="UP000257109"/>
    </source>
</evidence>
<dbReference type="EMBL" id="QJKJ01008073">
    <property type="protein sequence ID" value="RDX80875.1"/>
    <property type="molecule type" value="Genomic_DNA"/>
</dbReference>
<name>A0A371FRB5_MUCPR</name>
<proteinExistence type="predicted"/>
<feature type="region of interest" description="Disordered" evidence="1">
    <location>
        <begin position="160"/>
        <end position="237"/>
    </location>
</feature>
<protein>
    <recommendedName>
        <fullName evidence="3">Retrotransposon gag domain-containing protein</fullName>
    </recommendedName>
</protein>
<dbReference type="PANTHER" id="PTHR35046:SF9">
    <property type="entry name" value="RNA-DIRECTED DNA POLYMERASE"/>
    <property type="match status" value="1"/>
</dbReference>
<sequence length="452" mass="52663">MKDIREKKCVRGDIEENRIVEQLITNFGVQGRKGVNLVVVALEDYALVWWTFLMDDIRKGIEEPCESWYNLKGMVRKRYVPSSYERDIHHKLQSLYQGSRSVEEFHKEMEMTLLRAQIREREEATIARFLHGLNREIQDIVELLRTLVHQEIKVEMQLKRSAFKRSTTSSSSLRGRDKEKVRSDKSPKKGSDPFYVRKEITITPTHRTSNNGEIESDISHGDTSTSSDSESHSDDSQVEGDLLMVRRLMGSQVLEEAKTQRENIFHSRCHVLGNLCSVIINGSSCVNVASERFVMVDRQVEVSLTIGKYEDKVLCDVVPMKATHLLLGRPWQYDRKVIHDGVTNKFTFVHMDESLYLQKLLRKVRKKMREKRKKDREVILREIEKVREKQVRKIKEPIESGKSKKEEKSEGPLLVGPKEVKKVLLTKREPLYALSTNMLYMLVLLQFLYLQV</sequence>
<feature type="domain" description="Retrotransposon gag" evidence="3">
    <location>
        <begin position="37"/>
        <end position="135"/>
    </location>
</feature>
<comment type="caution">
    <text evidence="4">The sequence shown here is derived from an EMBL/GenBank/DDBJ whole genome shotgun (WGS) entry which is preliminary data.</text>
</comment>
<keyword evidence="2" id="KW-0472">Membrane</keyword>
<keyword evidence="5" id="KW-1185">Reference proteome</keyword>
<organism evidence="4 5">
    <name type="scientific">Mucuna pruriens</name>
    <name type="common">Velvet bean</name>
    <name type="synonym">Dolichos pruriens</name>
    <dbReference type="NCBI Taxonomy" id="157652"/>
    <lineage>
        <taxon>Eukaryota</taxon>
        <taxon>Viridiplantae</taxon>
        <taxon>Streptophyta</taxon>
        <taxon>Embryophyta</taxon>
        <taxon>Tracheophyta</taxon>
        <taxon>Spermatophyta</taxon>
        <taxon>Magnoliopsida</taxon>
        <taxon>eudicotyledons</taxon>
        <taxon>Gunneridae</taxon>
        <taxon>Pentapetalae</taxon>
        <taxon>rosids</taxon>
        <taxon>fabids</taxon>
        <taxon>Fabales</taxon>
        <taxon>Fabaceae</taxon>
        <taxon>Papilionoideae</taxon>
        <taxon>50 kb inversion clade</taxon>
        <taxon>NPAAA clade</taxon>
        <taxon>indigoferoid/millettioid clade</taxon>
        <taxon>Phaseoleae</taxon>
        <taxon>Mucuna</taxon>
    </lineage>
</organism>
<evidence type="ECO:0000313" key="4">
    <source>
        <dbReference type="EMBL" id="RDX80875.1"/>
    </source>
</evidence>
<accession>A0A371FRB5</accession>
<feature type="non-terminal residue" evidence="4">
    <location>
        <position position="1"/>
    </location>
</feature>
<feature type="transmembrane region" description="Helical" evidence="2">
    <location>
        <begin position="431"/>
        <end position="450"/>
    </location>
</feature>
<evidence type="ECO:0000256" key="1">
    <source>
        <dbReference type="SAM" id="MobiDB-lite"/>
    </source>
</evidence>
<dbReference type="AlphaFoldDB" id="A0A371FRB5"/>
<keyword evidence="2" id="KW-1133">Transmembrane helix</keyword>
<reference evidence="4" key="1">
    <citation type="submission" date="2018-05" db="EMBL/GenBank/DDBJ databases">
        <title>Draft genome of Mucuna pruriens seed.</title>
        <authorList>
            <person name="Nnadi N.E."/>
            <person name="Vos R."/>
            <person name="Hasami M.H."/>
            <person name="Devisetty U.K."/>
            <person name="Aguiy J.C."/>
        </authorList>
    </citation>
    <scope>NUCLEOTIDE SEQUENCE [LARGE SCALE GENOMIC DNA]</scope>
    <source>
        <strain evidence="4">JCA_2017</strain>
    </source>
</reference>
<evidence type="ECO:0000259" key="3">
    <source>
        <dbReference type="Pfam" id="PF03732"/>
    </source>
</evidence>
<dbReference type="PANTHER" id="PTHR35046">
    <property type="entry name" value="ZINC KNUCKLE (CCHC-TYPE) FAMILY PROTEIN"/>
    <property type="match status" value="1"/>
</dbReference>
<keyword evidence="2" id="KW-0812">Transmembrane</keyword>
<dbReference type="Proteomes" id="UP000257109">
    <property type="component" value="Unassembled WGS sequence"/>
</dbReference>
<evidence type="ECO:0000256" key="2">
    <source>
        <dbReference type="SAM" id="Phobius"/>
    </source>
</evidence>
<feature type="compositionally biased region" description="Polar residues" evidence="1">
    <location>
        <begin position="202"/>
        <end position="213"/>
    </location>
</feature>
<dbReference type="Pfam" id="PF03732">
    <property type="entry name" value="Retrotrans_gag"/>
    <property type="match status" value="1"/>
</dbReference>
<feature type="compositionally biased region" description="Basic and acidic residues" evidence="1">
    <location>
        <begin position="174"/>
        <end position="200"/>
    </location>
</feature>
<gene>
    <name evidence="4" type="ORF">CR513_38509</name>
</gene>
<dbReference type="InterPro" id="IPR005162">
    <property type="entry name" value="Retrotrans_gag_dom"/>
</dbReference>